<feature type="domain" description="Glycosyltransferase 2-like" evidence="9">
    <location>
        <begin position="383"/>
        <end position="607"/>
    </location>
</feature>
<evidence type="ECO:0000256" key="7">
    <source>
        <dbReference type="SAM" id="MobiDB-lite"/>
    </source>
</evidence>
<feature type="transmembrane region" description="Helical" evidence="8">
    <location>
        <begin position="622"/>
        <end position="641"/>
    </location>
</feature>
<keyword evidence="4 8" id="KW-0812">Transmembrane</keyword>
<dbReference type="Gene3D" id="3.90.550.10">
    <property type="entry name" value="Spore Coat Polysaccharide Biosynthesis Protein SpsA, Chain A"/>
    <property type="match status" value="1"/>
</dbReference>
<feature type="transmembrane region" description="Helical" evidence="8">
    <location>
        <begin position="93"/>
        <end position="113"/>
    </location>
</feature>
<dbReference type="PANTHER" id="PTHR43867:SF2">
    <property type="entry name" value="CELLULOSE SYNTHASE CATALYTIC SUBUNIT A [UDP-FORMING]"/>
    <property type="match status" value="1"/>
</dbReference>
<keyword evidence="5 8" id="KW-1133">Transmembrane helix</keyword>
<evidence type="ECO:0000256" key="2">
    <source>
        <dbReference type="ARBA" id="ARBA00022676"/>
    </source>
</evidence>
<proteinExistence type="predicted"/>
<evidence type="ECO:0000256" key="6">
    <source>
        <dbReference type="ARBA" id="ARBA00023136"/>
    </source>
</evidence>
<keyword evidence="6 8" id="KW-0472">Membrane</keyword>
<reference evidence="10 11" key="1">
    <citation type="submission" date="2020-10" db="EMBL/GenBank/DDBJ databases">
        <title>Sequencing the genomes of 1000 actinobacteria strains.</title>
        <authorList>
            <person name="Klenk H.-P."/>
        </authorList>
    </citation>
    <scope>NUCLEOTIDE SEQUENCE [LARGE SCALE GENOMIC DNA]</scope>
    <source>
        <strain evidence="10 11">DSM 15666</strain>
    </source>
</reference>
<dbReference type="InterPro" id="IPR050321">
    <property type="entry name" value="Glycosyltr_2/OpgH_subfam"/>
</dbReference>
<evidence type="ECO:0000313" key="11">
    <source>
        <dbReference type="Proteomes" id="UP000643525"/>
    </source>
</evidence>
<dbReference type="EMBL" id="JADBED010000001">
    <property type="protein sequence ID" value="MBE1524440.1"/>
    <property type="molecule type" value="Genomic_DNA"/>
</dbReference>
<feature type="region of interest" description="Disordered" evidence="7">
    <location>
        <begin position="17"/>
        <end position="38"/>
    </location>
</feature>
<feature type="transmembrane region" description="Helical" evidence="8">
    <location>
        <begin position="54"/>
        <end position="73"/>
    </location>
</feature>
<feature type="transmembrane region" description="Helical" evidence="8">
    <location>
        <begin position="563"/>
        <end position="586"/>
    </location>
</feature>
<dbReference type="PANTHER" id="PTHR43867">
    <property type="entry name" value="CELLULOSE SYNTHASE CATALYTIC SUBUNIT A [UDP-FORMING]"/>
    <property type="match status" value="1"/>
</dbReference>
<sequence>MPVSSASPAPLYADTSARVTSATQTPRRRRQFGAERRTEPLPVVHPRPSLRRVVLSRVAILATVLAWVGYIVSTVLWQFLEYGSQNFRFTMETVGYLLVVTMLTFSALMYLVARHGALLRFRSHRRASRTELDTHFSGHSAVSQRSEDDSPMVVLVPSYAEEPGVVRQTLWSAALQEYPEIHVVLLIDDSPDSLSPALEETRGLAEDIEAALRLPATRMHDAQVIYEMGLAEEPQVNSLQVLTLAGHYAWGGNWLRAMAESEPRADHVDDFFCTQVLGSLAAELELTADALAMAAESQEFPSPERLLQMHRRLTWIFSAKLSSFERKAYTNLSHEANKAMNLNAYLGLLGGDYKVETGFSGDSLQPVDPGETPDLSVPAAEFVLTLDADSLLLPEYCLRLVHLLEQPGNERIAVTQTPYSSFRGAGTRIERLAGATTDIQHLLHQGMSHAGATFWVGANAVIRTAALQDIAEASWENGVLVRRFVQDRTVIEDTESSIDLGAHGWTLMNYPERLSYSATPPDFGSLVVQRRRWANGGLLILPKLVRELRARRRRGEQVRLTEVLLRLNYMASIAWASLGLIFLLAYPYDSRLLSPLILLAAVPYFVTMGADLRECGYRFSDIFRIYGFNLILLPVNLAGVIKSLQQALTGEKIPFARTPKVKNRTAAPWLYALTPVLIVGFSLLTLARDVAQQNWGNAAFAAFNAFWGAWAFIAYIGPWNALVDVVLAVRGWFYVETTSGSRRSARTMKEPGFAEPSRDELDWRVVLDEGTIGTFSAHRDSPQKTHAPVRARSSFNSASAAVLHPLMGHPLTVQPLTIPAKPLTLSATGVRSDAQGTVQHHGQPGAMEEKV</sequence>
<protein>
    <submittedName>
        <fullName evidence="10">Cellulose synthase/poly-beta-1,6-N-acetylglucosamine synthase-like glycosyltransferase</fullName>
    </submittedName>
</protein>
<dbReference type="Pfam" id="PF13632">
    <property type="entry name" value="Glyco_trans_2_3"/>
    <property type="match status" value="1"/>
</dbReference>
<comment type="caution">
    <text evidence="10">The sequence shown here is derived from an EMBL/GenBank/DDBJ whole genome shotgun (WGS) entry which is preliminary data.</text>
</comment>
<dbReference type="SUPFAM" id="SSF53448">
    <property type="entry name" value="Nucleotide-diphospho-sugar transferases"/>
    <property type="match status" value="1"/>
</dbReference>
<evidence type="ECO:0000259" key="9">
    <source>
        <dbReference type="Pfam" id="PF13632"/>
    </source>
</evidence>
<dbReference type="InterPro" id="IPR001173">
    <property type="entry name" value="Glyco_trans_2-like"/>
</dbReference>
<dbReference type="InterPro" id="IPR029044">
    <property type="entry name" value="Nucleotide-diphossugar_trans"/>
</dbReference>
<dbReference type="Proteomes" id="UP000643525">
    <property type="component" value="Unassembled WGS sequence"/>
</dbReference>
<comment type="subcellular location">
    <subcellularLocation>
        <location evidence="1">Membrane</location>
        <topology evidence="1">Multi-pass membrane protein</topology>
    </subcellularLocation>
</comment>
<gene>
    <name evidence="10" type="ORF">H4W27_001558</name>
</gene>
<feature type="transmembrane region" description="Helical" evidence="8">
    <location>
        <begin position="669"/>
        <end position="687"/>
    </location>
</feature>
<dbReference type="RefSeq" id="WP_192595456.1">
    <property type="nucleotide sequence ID" value="NZ_BAAALJ010000002.1"/>
</dbReference>
<evidence type="ECO:0000256" key="1">
    <source>
        <dbReference type="ARBA" id="ARBA00004141"/>
    </source>
</evidence>
<accession>A0ABR9JEU2</accession>
<evidence type="ECO:0000256" key="5">
    <source>
        <dbReference type="ARBA" id="ARBA00022989"/>
    </source>
</evidence>
<keyword evidence="3" id="KW-0808">Transferase</keyword>
<evidence type="ECO:0000256" key="4">
    <source>
        <dbReference type="ARBA" id="ARBA00022692"/>
    </source>
</evidence>
<keyword evidence="2" id="KW-0328">Glycosyltransferase</keyword>
<evidence type="ECO:0000256" key="8">
    <source>
        <dbReference type="SAM" id="Phobius"/>
    </source>
</evidence>
<feature type="transmembrane region" description="Helical" evidence="8">
    <location>
        <begin position="592"/>
        <end position="610"/>
    </location>
</feature>
<name>A0ABR9JEU2_9MICC</name>
<organism evidence="10 11">
    <name type="scientific">Nesterenkonia lutea</name>
    <dbReference type="NCBI Taxonomy" id="272919"/>
    <lineage>
        <taxon>Bacteria</taxon>
        <taxon>Bacillati</taxon>
        <taxon>Actinomycetota</taxon>
        <taxon>Actinomycetes</taxon>
        <taxon>Micrococcales</taxon>
        <taxon>Micrococcaceae</taxon>
        <taxon>Nesterenkonia</taxon>
    </lineage>
</organism>
<evidence type="ECO:0000313" key="10">
    <source>
        <dbReference type="EMBL" id="MBE1524440.1"/>
    </source>
</evidence>
<evidence type="ECO:0000256" key="3">
    <source>
        <dbReference type="ARBA" id="ARBA00022679"/>
    </source>
</evidence>
<keyword evidence="11" id="KW-1185">Reference proteome</keyword>